<proteinExistence type="predicted"/>
<keyword evidence="2" id="KW-1185">Reference proteome</keyword>
<organism evidence="1 2">
    <name type="scientific">Camellia sinensis var. sinensis</name>
    <name type="common">China tea</name>
    <dbReference type="NCBI Taxonomy" id="542762"/>
    <lineage>
        <taxon>Eukaryota</taxon>
        <taxon>Viridiplantae</taxon>
        <taxon>Streptophyta</taxon>
        <taxon>Embryophyta</taxon>
        <taxon>Tracheophyta</taxon>
        <taxon>Spermatophyta</taxon>
        <taxon>Magnoliopsida</taxon>
        <taxon>eudicotyledons</taxon>
        <taxon>Gunneridae</taxon>
        <taxon>Pentapetalae</taxon>
        <taxon>asterids</taxon>
        <taxon>Ericales</taxon>
        <taxon>Theaceae</taxon>
        <taxon>Camellia</taxon>
    </lineage>
</organism>
<reference evidence="1 2" key="1">
    <citation type="journal article" date="2018" name="Proc. Natl. Acad. Sci. U.S.A.">
        <title>Draft genome sequence of Camellia sinensis var. sinensis provides insights into the evolution of the tea genome and tea quality.</title>
        <authorList>
            <person name="Wei C."/>
            <person name="Yang H."/>
            <person name="Wang S."/>
            <person name="Zhao J."/>
            <person name="Liu C."/>
            <person name="Gao L."/>
            <person name="Xia E."/>
            <person name="Lu Y."/>
            <person name="Tai Y."/>
            <person name="She G."/>
            <person name="Sun J."/>
            <person name="Cao H."/>
            <person name="Tong W."/>
            <person name="Gao Q."/>
            <person name="Li Y."/>
            <person name="Deng W."/>
            <person name="Jiang X."/>
            <person name="Wang W."/>
            <person name="Chen Q."/>
            <person name="Zhang S."/>
            <person name="Li H."/>
            <person name="Wu J."/>
            <person name="Wang P."/>
            <person name="Li P."/>
            <person name="Shi C."/>
            <person name="Zheng F."/>
            <person name="Jian J."/>
            <person name="Huang B."/>
            <person name="Shan D."/>
            <person name="Shi M."/>
            <person name="Fang C."/>
            <person name="Yue Y."/>
            <person name="Li F."/>
            <person name="Li D."/>
            <person name="Wei S."/>
            <person name="Han B."/>
            <person name="Jiang C."/>
            <person name="Yin Y."/>
            <person name="Xia T."/>
            <person name="Zhang Z."/>
            <person name="Bennetzen J.L."/>
            <person name="Zhao S."/>
            <person name="Wan X."/>
        </authorList>
    </citation>
    <scope>NUCLEOTIDE SEQUENCE [LARGE SCALE GENOMIC DNA]</scope>
    <source>
        <strain evidence="2">cv. Shuchazao</strain>
        <tissue evidence="1">Leaf</tissue>
    </source>
</reference>
<dbReference type="Proteomes" id="UP000306102">
    <property type="component" value="Unassembled WGS sequence"/>
</dbReference>
<sequence>MSMVEKYKEREIGPAPKLVAKRFVCPRLKPLGEKDLSKFVPLRALYDPLKERSKREIELVVKKKERKALAEGGEERSLLKKLKEGAMEVPLGTEKEVAKVGLGAKGGLVEPPIAETMS</sequence>
<dbReference type="AlphaFoldDB" id="A0A4S4DT30"/>
<name>A0A4S4DT30_CAMSN</name>
<gene>
    <name evidence="1" type="ORF">TEA_011058</name>
</gene>
<comment type="caution">
    <text evidence="1">The sequence shown here is derived from an EMBL/GenBank/DDBJ whole genome shotgun (WGS) entry which is preliminary data.</text>
</comment>
<evidence type="ECO:0000313" key="2">
    <source>
        <dbReference type="Proteomes" id="UP000306102"/>
    </source>
</evidence>
<protein>
    <submittedName>
        <fullName evidence="1">Uncharacterized protein</fullName>
    </submittedName>
</protein>
<accession>A0A4S4DT30</accession>
<dbReference type="EMBL" id="SDRB02010444">
    <property type="protein sequence ID" value="THG06390.1"/>
    <property type="molecule type" value="Genomic_DNA"/>
</dbReference>
<evidence type="ECO:0000313" key="1">
    <source>
        <dbReference type="EMBL" id="THG06390.1"/>
    </source>
</evidence>